<gene>
    <name evidence="4" type="ORF">CTEN210_10174</name>
</gene>
<organism evidence="4 5">
    <name type="scientific">Chaetoceros tenuissimus</name>
    <dbReference type="NCBI Taxonomy" id="426638"/>
    <lineage>
        <taxon>Eukaryota</taxon>
        <taxon>Sar</taxon>
        <taxon>Stramenopiles</taxon>
        <taxon>Ochrophyta</taxon>
        <taxon>Bacillariophyta</taxon>
        <taxon>Coscinodiscophyceae</taxon>
        <taxon>Chaetocerotophycidae</taxon>
        <taxon>Chaetocerotales</taxon>
        <taxon>Chaetocerotaceae</taxon>
        <taxon>Chaetoceros</taxon>
    </lineage>
</organism>
<feature type="compositionally biased region" description="Gly residues" evidence="1">
    <location>
        <begin position="70"/>
        <end position="97"/>
    </location>
</feature>
<feature type="compositionally biased region" description="Low complexity" evidence="1">
    <location>
        <begin position="60"/>
        <end position="69"/>
    </location>
</feature>
<keyword evidence="2" id="KW-0732">Signal</keyword>
<dbReference type="PROSITE" id="PS50800">
    <property type="entry name" value="SAP"/>
    <property type="match status" value="1"/>
</dbReference>
<accession>A0AAD3CXA1</accession>
<dbReference type="Gene3D" id="1.20.120.1910">
    <property type="entry name" value="Cysteine-tRNA ligase, C-terminal anti-codon recognition domain"/>
    <property type="match status" value="4"/>
</dbReference>
<name>A0AAD3CXA1_9STRA</name>
<feature type="region of interest" description="Disordered" evidence="1">
    <location>
        <begin position="606"/>
        <end position="652"/>
    </location>
</feature>
<feature type="signal peptide" evidence="2">
    <location>
        <begin position="1"/>
        <end position="19"/>
    </location>
</feature>
<comment type="caution">
    <text evidence="4">The sequence shown here is derived from an EMBL/GenBank/DDBJ whole genome shotgun (WGS) entry which is preliminary data.</text>
</comment>
<dbReference type="Proteomes" id="UP001054902">
    <property type="component" value="Unassembled WGS sequence"/>
</dbReference>
<dbReference type="EMBL" id="BLLK01000047">
    <property type="protein sequence ID" value="GFH53698.1"/>
    <property type="molecule type" value="Genomic_DNA"/>
</dbReference>
<dbReference type="SUPFAM" id="SSF68906">
    <property type="entry name" value="SAP domain"/>
    <property type="match status" value="1"/>
</dbReference>
<feature type="compositionally biased region" description="Acidic residues" evidence="1">
    <location>
        <begin position="606"/>
        <end position="651"/>
    </location>
</feature>
<keyword evidence="5" id="KW-1185">Reference proteome</keyword>
<dbReference type="AlphaFoldDB" id="A0AAD3CXA1"/>
<sequence>MKFTKSAIFLAFTCPLVEAFAPQKFQVQRAVIQPSSVVTLMSNDDDWYADYDESAYGSYNNDNDNDYNSYGGGRSFGGRGRGNSGGRGGQRGGGRRGGYTRDTSRDNSNVDENAVMDLINQRTEARRNRDFEAADAIREDLVNNYSVGIDDRENTWRTGCSSSGSGMRFGGGGRGRDRDGGRGGRGGRGGGRRQRDFGPNGHDYELSADAGENTSQLSEQEVHSMLADRLQAKMSRNFQVADSIQMELIDSGVFVHDGMKEWRADGVPYGSFEGGRGPGRTAGSRNDRERGYTKSPYSADLDGVADSLIDGLVEERLKFKMSRQYDKADAVREGLRTKFNVLIDDRVKQWSVGGDFGEEHNMQRQIADKFAQRGYVKSTSSLSLSEEDEQYIQEQVDERSEAKQARDFNSADDIREFLQAKYDVTINDKMKLWSIGGVMEELGGKAQKPRGVYTRRGGGDLSDEDLETIQNALTERYQAKRNHDFDTADSIRDHLMKTYSIRIDDRSSEWHVDSDEYTKIGSEHLSDEDVAYIDEQLVRRHEFKRDRYYDEADAIREELREKFGVEIDDRTKEWRSEGVAEYSIAEENDNEEDEDLEDALDDALDSFFAEDNEDDENDASDDFDEEEEEEVEEDIVAAEEEENESFSEEELSNLTVPVLKEKLKEAGLPVSGKKAELISRLLA</sequence>
<evidence type="ECO:0000313" key="4">
    <source>
        <dbReference type="EMBL" id="GFH53698.1"/>
    </source>
</evidence>
<dbReference type="GO" id="GO:0006418">
    <property type="term" value="P:tRNA aminoacylation for protein translation"/>
    <property type="evidence" value="ECO:0007669"/>
    <property type="project" value="InterPro"/>
</dbReference>
<evidence type="ECO:0000256" key="2">
    <source>
        <dbReference type="SAM" id="SignalP"/>
    </source>
</evidence>
<proteinExistence type="predicted"/>
<feature type="region of interest" description="Disordered" evidence="1">
    <location>
        <begin position="270"/>
        <end position="296"/>
    </location>
</feature>
<evidence type="ECO:0000313" key="5">
    <source>
        <dbReference type="Proteomes" id="UP001054902"/>
    </source>
</evidence>
<protein>
    <recommendedName>
        <fullName evidence="3">SAP domain-containing protein</fullName>
    </recommendedName>
</protein>
<dbReference type="InterPro" id="IPR003034">
    <property type="entry name" value="SAP_dom"/>
</dbReference>
<dbReference type="SMART" id="SM00513">
    <property type="entry name" value="SAP"/>
    <property type="match status" value="1"/>
</dbReference>
<feature type="region of interest" description="Disordered" evidence="1">
    <location>
        <begin position="60"/>
        <end position="114"/>
    </location>
</feature>
<evidence type="ECO:0000259" key="3">
    <source>
        <dbReference type="PROSITE" id="PS50800"/>
    </source>
</evidence>
<dbReference type="GO" id="GO:0004812">
    <property type="term" value="F:aminoacyl-tRNA ligase activity"/>
    <property type="evidence" value="ECO:0007669"/>
    <property type="project" value="InterPro"/>
</dbReference>
<reference evidence="4 5" key="1">
    <citation type="journal article" date="2021" name="Sci. Rep.">
        <title>The genome of the diatom Chaetoceros tenuissimus carries an ancient integrated fragment of an extant virus.</title>
        <authorList>
            <person name="Hongo Y."/>
            <person name="Kimura K."/>
            <person name="Takaki Y."/>
            <person name="Yoshida Y."/>
            <person name="Baba S."/>
            <person name="Kobayashi G."/>
            <person name="Nagasaki K."/>
            <person name="Hano T."/>
            <person name="Tomaru Y."/>
        </authorList>
    </citation>
    <scope>NUCLEOTIDE SEQUENCE [LARGE SCALE GENOMIC DNA]</scope>
    <source>
        <strain evidence="4 5">NIES-3715</strain>
    </source>
</reference>
<dbReference type="GO" id="GO:0005524">
    <property type="term" value="F:ATP binding"/>
    <property type="evidence" value="ECO:0007669"/>
    <property type="project" value="InterPro"/>
</dbReference>
<feature type="region of interest" description="Disordered" evidence="1">
    <location>
        <begin position="152"/>
        <end position="223"/>
    </location>
</feature>
<feature type="domain" description="SAP" evidence="3">
    <location>
        <begin position="651"/>
        <end position="683"/>
    </location>
</feature>
<evidence type="ECO:0000256" key="1">
    <source>
        <dbReference type="SAM" id="MobiDB-lite"/>
    </source>
</evidence>
<dbReference type="Pfam" id="PF02037">
    <property type="entry name" value="SAP"/>
    <property type="match status" value="1"/>
</dbReference>
<dbReference type="InterPro" id="IPR009080">
    <property type="entry name" value="tRNAsynth_Ia_anticodon-bd"/>
</dbReference>
<dbReference type="InterPro" id="IPR036361">
    <property type="entry name" value="SAP_dom_sf"/>
</dbReference>
<dbReference type="SUPFAM" id="SSF47323">
    <property type="entry name" value="Anticodon-binding domain of a subclass of class I aminoacyl-tRNA synthetases"/>
    <property type="match status" value="3"/>
</dbReference>
<dbReference type="Gene3D" id="1.10.720.30">
    <property type="entry name" value="SAP domain"/>
    <property type="match status" value="1"/>
</dbReference>
<feature type="chain" id="PRO_5041921860" description="SAP domain-containing protein" evidence="2">
    <location>
        <begin position="20"/>
        <end position="683"/>
    </location>
</feature>